<gene>
    <name evidence="2" type="ORF">F9Z43_08885</name>
</gene>
<feature type="transmembrane region" description="Helical" evidence="1">
    <location>
        <begin position="43"/>
        <end position="62"/>
    </location>
</feature>
<accession>A0A7X3JQV2</accession>
<sequence length="69" mass="7747">MRTYLKAVLMIVLAPSVIVLGSVVAYLWCEFAMSLDLPKPVRFGIYITPVVLLTAIPVTWVLNRIEGRK</sequence>
<keyword evidence="1" id="KW-0472">Membrane</keyword>
<evidence type="ECO:0000313" key="3">
    <source>
        <dbReference type="Proteomes" id="UP000440965"/>
    </source>
</evidence>
<reference evidence="2 3" key="1">
    <citation type="submission" date="2019-10" db="EMBL/GenBank/DDBJ databases">
        <title>XDR Pseudomonas monteilii producing IMP-16 from LCR.</title>
        <authorList>
            <person name="Ballaben A."/>
            <person name="Doi Y."/>
        </authorList>
    </citation>
    <scope>NUCLEOTIDE SEQUENCE [LARGE SCALE GENOMIC DNA]</scope>
    <source>
        <strain evidence="2 3">597/14</strain>
    </source>
</reference>
<evidence type="ECO:0000256" key="1">
    <source>
        <dbReference type="SAM" id="Phobius"/>
    </source>
</evidence>
<keyword evidence="1" id="KW-0812">Transmembrane</keyword>
<organism evidence="2 3">
    <name type="scientific">Pseudomonas monteilii</name>
    <dbReference type="NCBI Taxonomy" id="76759"/>
    <lineage>
        <taxon>Bacteria</taxon>
        <taxon>Pseudomonadati</taxon>
        <taxon>Pseudomonadota</taxon>
        <taxon>Gammaproteobacteria</taxon>
        <taxon>Pseudomonadales</taxon>
        <taxon>Pseudomonadaceae</taxon>
        <taxon>Pseudomonas</taxon>
    </lineage>
</organism>
<evidence type="ECO:0000313" key="2">
    <source>
        <dbReference type="EMBL" id="MVF49431.1"/>
    </source>
</evidence>
<evidence type="ECO:0008006" key="4">
    <source>
        <dbReference type="Google" id="ProtNLM"/>
    </source>
</evidence>
<dbReference type="RefSeq" id="WP_049276186.1">
    <property type="nucleotide sequence ID" value="NZ_JBFUNT010000002.1"/>
</dbReference>
<dbReference type="Proteomes" id="UP000440965">
    <property type="component" value="Unassembled WGS sequence"/>
</dbReference>
<dbReference type="EMBL" id="WEIK01000006">
    <property type="protein sequence ID" value="MVF49431.1"/>
    <property type="molecule type" value="Genomic_DNA"/>
</dbReference>
<protein>
    <recommendedName>
        <fullName evidence="4">DUF2842 domain-containing protein</fullName>
    </recommendedName>
</protein>
<keyword evidence="1" id="KW-1133">Transmembrane helix</keyword>
<dbReference type="AlphaFoldDB" id="A0A7X3JQV2"/>
<name>A0A7X3JQV2_9PSED</name>
<proteinExistence type="predicted"/>
<feature type="transmembrane region" description="Helical" evidence="1">
    <location>
        <begin position="7"/>
        <end position="28"/>
    </location>
</feature>
<comment type="caution">
    <text evidence="2">The sequence shown here is derived from an EMBL/GenBank/DDBJ whole genome shotgun (WGS) entry which is preliminary data.</text>
</comment>